<dbReference type="Pfam" id="PF00963">
    <property type="entry name" value="Cohesin"/>
    <property type="match status" value="1"/>
</dbReference>
<dbReference type="GO" id="GO:0000272">
    <property type="term" value="P:polysaccharide catabolic process"/>
    <property type="evidence" value="ECO:0007669"/>
    <property type="project" value="InterPro"/>
</dbReference>
<evidence type="ECO:0000256" key="2">
    <source>
        <dbReference type="SAM" id="Phobius"/>
    </source>
</evidence>
<accession>A0A1F7UXL2</accession>
<proteinExistence type="predicted"/>
<keyword evidence="1" id="KW-0175">Coiled coil</keyword>
<dbReference type="SUPFAM" id="SSF49384">
    <property type="entry name" value="Carbohydrate-binding domain"/>
    <property type="match status" value="1"/>
</dbReference>
<gene>
    <name evidence="5" type="ORF">A2936_03520</name>
</gene>
<sequence>MRGWALKLFVSICLITLTSVTEVNAAGTASLSLSPSQGAFIVGNSFDVSIFVNTNGNDINTIEVNVKFSPDTLQIVSPSAGQSFISVWITQPTFSNEQGTIHFAGGLPSPGINTTAGLVSTITFRAKAPGTGTIEILPNSKVLLNDGKGTNILTSVTKGSYSLTLAAPGGPEISSSTHPDQNAWYKNNNPVFSWTRGLSAAQPVENMTEFSWWFDQDPRGYADNKADGTGLNASYSDVQSGIWYFHVKGKISDLWGQQSSYAVRIDNTPPAAFTPNISPDGSKPNERRIVSFTTTDQHSGLDHYEVKVLPLDENTGAEPFFTEHTSPWLTTSLGIGRYQIIVRAFDKAGNWQDGTLTITNEPPPPTLKEKFNQGIIVNGRFIAWWMILTGSIILLLLLLLILILWRRAHEDVSEQIQETLEKAHERLRRQHGKIAAELKEEEEVKEVLSQELKDLEKDDHDKGE</sequence>
<feature type="chain" id="PRO_5009533159" description="Cohesin domain-containing protein" evidence="3">
    <location>
        <begin position="26"/>
        <end position="464"/>
    </location>
</feature>
<evidence type="ECO:0000259" key="4">
    <source>
        <dbReference type="Pfam" id="PF00963"/>
    </source>
</evidence>
<evidence type="ECO:0000313" key="5">
    <source>
        <dbReference type="EMBL" id="OGL82996.1"/>
    </source>
</evidence>
<keyword evidence="2" id="KW-0472">Membrane</keyword>
<feature type="transmembrane region" description="Helical" evidence="2">
    <location>
        <begin position="382"/>
        <end position="405"/>
    </location>
</feature>
<dbReference type="Gene3D" id="2.60.40.680">
    <property type="match status" value="1"/>
</dbReference>
<feature type="signal peptide" evidence="3">
    <location>
        <begin position="1"/>
        <end position="25"/>
    </location>
</feature>
<protein>
    <recommendedName>
        <fullName evidence="4">Cohesin domain-containing protein</fullName>
    </recommendedName>
</protein>
<comment type="caution">
    <text evidence="5">The sequence shown here is derived from an EMBL/GenBank/DDBJ whole genome shotgun (WGS) entry which is preliminary data.</text>
</comment>
<reference evidence="5 6" key="1">
    <citation type="journal article" date="2016" name="Nat. Commun.">
        <title>Thousands of microbial genomes shed light on interconnected biogeochemical processes in an aquifer system.</title>
        <authorList>
            <person name="Anantharaman K."/>
            <person name="Brown C.T."/>
            <person name="Hug L.A."/>
            <person name="Sharon I."/>
            <person name="Castelle C.J."/>
            <person name="Probst A.J."/>
            <person name="Thomas B.C."/>
            <person name="Singh A."/>
            <person name="Wilkins M.J."/>
            <person name="Karaoz U."/>
            <person name="Brodie E.L."/>
            <person name="Williams K.H."/>
            <person name="Hubbard S.S."/>
            <person name="Banfield J.F."/>
        </authorList>
    </citation>
    <scope>NUCLEOTIDE SEQUENCE [LARGE SCALE GENOMIC DNA]</scope>
</reference>
<keyword evidence="2" id="KW-1133">Transmembrane helix</keyword>
<dbReference type="GO" id="GO:0030246">
    <property type="term" value="F:carbohydrate binding"/>
    <property type="evidence" value="ECO:0007669"/>
    <property type="project" value="InterPro"/>
</dbReference>
<keyword evidence="2" id="KW-0812">Transmembrane</keyword>
<dbReference type="AlphaFoldDB" id="A0A1F7UXL2"/>
<dbReference type="InterPro" id="IPR008965">
    <property type="entry name" value="CBM2/CBM3_carb-bd_dom_sf"/>
</dbReference>
<keyword evidence="3" id="KW-0732">Signal</keyword>
<dbReference type="InterPro" id="IPR002102">
    <property type="entry name" value="Cohesin_dom"/>
</dbReference>
<dbReference type="Proteomes" id="UP000176846">
    <property type="component" value="Unassembled WGS sequence"/>
</dbReference>
<evidence type="ECO:0000256" key="1">
    <source>
        <dbReference type="SAM" id="Coils"/>
    </source>
</evidence>
<dbReference type="CDD" id="cd08547">
    <property type="entry name" value="Type_II_cohesin"/>
    <property type="match status" value="1"/>
</dbReference>
<feature type="coiled-coil region" evidence="1">
    <location>
        <begin position="406"/>
        <end position="458"/>
    </location>
</feature>
<evidence type="ECO:0000313" key="6">
    <source>
        <dbReference type="Proteomes" id="UP000176846"/>
    </source>
</evidence>
<feature type="domain" description="Cohesin" evidence="4">
    <location>
        <begin position="42"/>
        <end position="159"/>
    </location>
</feature>
<name>A0A1F7UXL2_9BACT</name>
<dbReference type="EMBL" id="MGEK01000004">
    <property type="protein sequence ID" value="OGL82996.1"/>
    <property type="molecule type" value="Genomic_DNA"/>
</dbReference>
<evidence type="ECO:0000256" key="3">
    <source>
        <dbReference type="SAM" id="SignalP"/>
    </source>
</evidence>
<organism evidence="5 6">
    <name type="scientific">Candidatus Uhrbacteria bacterium RIFCSPLOWO2_01_FULL_47_25</name>
    <dbReference type="NCBI Taxonomy" id="1802402"/>
    <lineage>
        <taxon>Bacteria</taxon>
        <taxon>Candidatus Uhriibacteriota</taxon>
    </lineage>
</organism>